<accession>A0A427AR23</accession>
<evidence type="ECO:0000256" key="1">
    <source>
        <dbReference type="SAM" id="MobiDB-lite"/>
    </source>
</evidence>
<sequence length="180" mass="19954">MKLYVVVEKSVQLGFTRVRELVRVGRKEVGKLGRGRLGLLGKAPRLDLFGSAPQAPPSRSLPRDPARRPRRGTTVPSSLRLAAFLTDSTVLRAPVTVPLELWVEERAEVELGLSRYELVGNPLEMVGTKSSLELVETESPLELVETENPLELVRTESPIELIETESPLELVEQCYSVKSV</sequence>
<dbReference type="EMBL" id="AMZH03001621">
    <property type="protein sequence ID" value="RRT78647.1"/>
    <property type="molecule type" value="Genomic_DNA"/>
</dbReference>
<organism evidence="2 3">
    <name type="scientific">Ensete ventricosum</name>
    <name type="common">Abyssinian banana</name>
    <name type="synonym">Musa ensete</name>
    <dbReference type="NCBI Taxonomy" id="4639"/>
    <lineage>
        <taxon>Eukaryota</taxon>
        <taxon>Viridiplantae</taxon>
        <taxon>Streptophyta</taxon>
        <taxon>Embryophyta</taxon>
        <taxon>Tracheophyta</taxon>
        <taxon>Spermatophyta</taxon>
        <taxon>Magnoliopsida</taxon>
        <taxon>Liliopsida</taxon>
        <taxon>Zingiberales</taxon>
        <taxon>Musaceae</taxon>
        <taxon>Ensete</taxon>
    </lineage>
</organism>
<name>A0A427AR23_ENSVE</name>
<protein>
    <submittedName>
        <fullName evidence="2">Uncharacterized protein</fullName>
    </submittedName>
</protein>
<feature type="region of interest" description="Disordered" evidence="1">
    <location>
        <begin position="48"/>
        <end position="73"/>
    </location>
</feature>
<comment type="caution">
    <text evidence="2">The sequence shown here is derived from an EMBL/GenBank/DDBJ whole genome shotgun (WGS) entry which is preliminary data.</text>
</comment>
<evidence type="ECO:0000313" key="3">
    <source>
        <dbReference type="Proteomes" id="UP000287651"/>
    </source>
</evidence>
<reference evidence="2 3" key="1">
    <citation type="journal article" date="2014" name="Agronomy (Basel)">
        <title>A Draft Genome Sequence for Ensete ventricosum, the Drought-Tolerant Tree Against Hunger.</title>
        <authorList>
            <person name="Harrison J."/>
            <person name="Moore K.A."/>
            <person name="Paszkiewicz K."/>
            <person name="Jones T."/>
            <person name="Grant M."/>
            <person name="Ambacheew D."/>
            <person name="Muzemil S."/>
            <person name="Studholme D.J."/>
        </authorList>
    </citation>
    <scope>NUCLEOTIDE SEQUENCE [LARGE SCALE GENOMIC DNA]</scope>
</reference>
<gene>
    <name evidence="2" type="ORF">B296_00003492</name>
</gene>
<dbReference type="Proteomes" id="UP000287651">
    <property type="component" value="Unassembled WGS sequence"/>
</dbReference>
<dbReference type="AlphaFoldDB" id="A0A427AR23"/>
<evidence type="ECO:0000313" key="2">
    <source>
        <dbReference type="EMBL" id="RRT78647.1"/>
    </source>
</evidence>
<proteinExistence type="predicted"/>